<sequence>MAITFVQQKKRQQILVFVVAGMAIITLFVLWFGFFSSAPREASSSFSLPSPREVSIDFGVFENPVFQELGNPFAPVEIPAKTEKANPFIRLNF</sequence>
<proteinExistence type="predicted"/>
<evidence type="ECO:0000313" key="3">
    <source>
        <dbReference type="Proteomes" id="UP000178222"/>
    </source>
</evidence>
<name>A0A1G2RV76_9BACT</name>
<protein>
    <submittedName>
        <fullName evidence="2">Uncharacterized protein</fullName>
    </submittedName>
</protein>
<organism evidence="2 3">
    <name type="scientific">Candidatus Wildermuthbacteria bacterium RIFCSPLOWO2_02_FULL_47_9c</name>
    <dbReference type="NCBI Taxonomy" id="1802466"/>
    <lineage>
        <taxon>Bacteria</taxon>
        <taxon>Candidatus Wildermuthiibacteriota</taxon>
    </lineage>
</organism>
<comment type="caution">
    <text evidence="2">The sequence shown here is derived from an EMBL/GenBank/DDBJ whole genome shotgun (WGS) entry which is preliminary data.</text>
</comment>
<keyword evidence="1" id="KW-0812">Transmembrane</keyword>
<gene>
    <name evidence="2" type="ORF">A3J30_02000</name>
</gene>
<evidence type="ECO:0000313" key="2">
    <source>
        <dbReference type="EMBL" id="OHA76717.1"/>
    </source>
</evidence>
<keyword evidence="1" id="KW-0472">Membrane</keyword>
<dbReference type="EMBL" id="MHUL01000028">
    <property type="protein sequence ID" value="OHA76717.1"/>
    <property type="molecule type" value="Genomic_DNA"/>
</dbReference>
<accession>A0A1G2RV76</accession>
<reference evidence="2 3" key="1">
    <citation type="journal article" date="2016" name="Nat. Commun.">
        <title>Thousands of microbial genomes shed light on interconnected biogeochemical processes in an aquifer system.</title>
        <authorList>
            <person name="Anantharaman K."/>
            <person name="Brown C.T."/>
            <person name="Hug L.A."/>
            <person name="Sharon I."/>
            <person name="Castelle C.J."/>
            <person name="Probst A.J."/>
            <person name="Thomas B.C."/>
            <person name="Singh A."/>
            <person name="Wilkins M.J."/>
            <person name="Karaoz U."/>
            <person name="Brodie E.L."/>
            <person name="Williams K.H."/>
            <person name="Hubbard S.S."/>
            <person name="Banfield J.F."/>
        </authorList>
    </citation>
    <scope>NUCLEOTIDE SEQUENCE [LARGE SCALE GENOMIC DNA]</scope>
</reference>
<keyword evidence="1" id="KW-1133">Transmembrane helix</keyword>
<evidence type="ECO:0000256" key="1">
    <source>
        <dbReference type="SAM" id="Phobius"/>
    </source>
</evidence>
<feature type="transmembrane region" description="Helical" evidence="1">
    <location>
        <begin position="14"/>
        <end position="35"/>
    </location>
</feature>
<dbReference type="AlphaFoldDB" id="A0A1G2RV76"/>
<dbReference type="Proteomes" id="UP000178222">
    <property type="component" value="Unassembled WGS sequence"/>
</dbReference>